<keyword evidence="5" id="KW-1185">Reference proteome</keyword>
<dbReference type="Pfam" id="PF00440">
    <property type="entry name" value="TetR_N"/>
    <property type="match status" value="1"/>
</dbReference>
<reference evidence="4" key="1">
    <citation type="journal article" date="2014" name="Int. J. Syst. Evol. Microbiol.">
        <title>Complete genome sequence of Corynebacterium casei LMG S-19264T (=DSM 44701T), isolated from a smear-ripened cheese.</title>
        <authorList>
            <consortium name="US DOE Joint Genome Institute (JGI-PGF)"/>
            <person name="Walter F."/>
            <person name="Albersmeier A."/>
            <person name="Kalinowski J."/>
            <person name="Ruckert C."/>
        </authorList>
    </citation>
    <scope>NUCLEOTIDE SEQUENCE</scope>
    <source>
        <strain evidence="4">JCM 3035</strain>
    </source>
</reference>
<dbReference type="Gene3D" id="1.10.357.10">
    <property type="entry name" value="Tetracycline Repressor, domain 2"/>
    <property type="match status" value="1"/>
</dbReference>
<sequence>MSGFLNVKAPPGMSTVHRATLDALAQYGPRRAGMTQIARLAGTNRPYLYRNWASREALVREATRLELKHLLYLARETVDPLPPRCLAVRFVVRAARLVREHPVVRTMARTDPDLVHASILRPATDWHSLAWAWLCDYVTGHLAAGAERDSTTLAVLTTAIPYALTPPADSSTPEDRAAIDARLSTAVHLCLGASLPCTDCGPTDSASRATVTGGAACSRVKPGMPPFNSRARTATTRCSTFLGPHPASGCSDCSHKAERSPYTLGYAE</sequence>
<evidence type="ECO:0000313" key="5">
    <source>
        <dbReference type="Proteomes" id="UP000637788"/>
    </source>
</evidence>
<protein>
    <recommendedName>
        <fullName evidence="3">HTH tetR-type domain-containing protein</fullName>
    </recommendedName>
</protein>
<dbReference type="InterPro" id="IPR009057">
    <property type="entry name" value="Homeodomain-like_sf"/>
</dbReference>
<evidence type="ECO:0000256" key="1">
    <source>
        <dbReference type="ARBA" id="ARBA00023125"/>
    </source>
</evidence>
<dbReference type="Proteomes" id="UP000637788">
    <property type="component" value="Unassembled WGS sequence"/>
</dbReference>
<proteinExistence type="predicted"/>
<dbReference type="SUPFAM" id="SSF46689">
    <property type="entry name" value="Homeodomain-like"/>
    <property type="match status" value="1"/>
</dbReference>
<dbReference type="AlphaFoldDB" id="A0A917RAX4"/>
<dbReference type="PROSITE" id="PS50977">
    <property type="entry name" value="HTH_TETR_2"/>
    <property type="match status" value="1"/>
</dbReference>
<dbReference type="GO" id="GO:0003677">
    <property type="term" value="F:DNA binding"/>
    <property type="evidence" value="ECO:0007669"/>
    <property type="project" value="UniProtKB-UniRule"/>
</dbReference>
<evidence type="ECO:0000256" key="2">
    <source>
        <dbReference type="PROSITE-ProRule" id="PRU00335"/>
    </source>
</evidence>
<reference evidence="4" key="2">
    <citation type="submission" date="2020-09" db="EMBL/GenBank/DDBJ databases">
        <authorList>
            <person name="Sun Q."/>
            <person name="Ohkuma M."/>
        </authorList>
    </citation>
    <scope>NUCLEOTIDE SEQUENCE</scope>
    <source>
        <strain evidence="4">JCM 3035</strain>
    </source>
</reference>
<gene>
    <name evidence="4" type="ORF">GCM10010094_68420</name>
</gene>
<name>A0A917RAX4_9ACTN</name>
<organism evidence="4 5">
    <name type="scientific">Streptomyces flaveus</name>
    <dbReference type="NCBI Taxonomy" id="66370"/>
    <lineage>
        <taxon>Bacteria</taxon>
        <taxon>Bacillati</taxon>
        <taxon>Actinomycetota</taxon>
        <taxon>Actinomycetes</taxon>
        <taxon>Kitasatosporales</taxon>
        <taxon>Streptomycetaceae</taxon>
        <taxon>Streptomyces</taxon>
        <taxon>Streptomyces aurantiacus group</taxon>
    </lineage>
</organism>
<accession>A0A917RAX4</accession>
<dbReference type="InterPro" id="IPR001647">
    <property type="entry name" value="HTH_TetR"/>
</dbReference>
<feature type="domain" description="HTH tetR-type" evidence="3">
    <location>
        <begin position="10"/>
        <end position="70"/>
    </location>
</feature>
<keyword evidence="1 2" id="KW-0238">DNA-binding</keyword>
<dbReference type="EMBL" id="BMPQ01000023">
    <property type="protein sequence ID" value="GGK97829.1"/>
    <property type="molecule type" value="Genomic_DNA"/>
</dbReference>
<comment type="caution">
    <text evidence="4">The sequence shown here is derived from an EMBL/GenBank/DDBJ whole genome shotgun (WGS) entry which is preliminary data.</text>
</comment>
<feature type="DNA-binding region" description="H-T-H motif" evidence="2">
    <location>
        <begin position="33"/>
        <end position="52"/>
    </location>
</feature>
<evidence type="ECO:0000259" key="3">
    <source>
        <dbReference type="PROSITE" id="PS50977"/>
    </source>
</evidence>
<evidence type="ECO:0000313" key="4">
    <source>
        <dbReference type="EMBL" id="GGK97829.1"/>
    </source>
</evidence>